<dbReference type="Proteomes" id="UP001174136">
    <property type="component" value="Unassembled WGS sequence"/>
</dbReference>
<organism evidence="5 6">
    <name type="scientific">Merluccius polli</name>
    <name type="common">Benguela hake</name>
    <name type="synonym">Merluccius cadenati</name>
    <dbReference type="NCBI Taxonomy" id="89951"/>
    <lineage>
        <taxon>Eukaryota</taxon>
        <taxon>Metazoa</taxon>
        <taxon>Chordata</taxon>
        <taxon>Craniata</taxon>
        <taxon>Vertebrata</taxon>
        <taxon>Euteleostomi</taxon>
        <taxon>Actinopterygii</taxon>
        <taxon>Neopterygii</taxon>
        <taxon>Teleostei</taxon>
        <taxon>Neoteleostei</taxon>
        <taxon>Acanthomorphata</taxon>
        <taxon>Zeiogadaria</taxon>
        <taxon>Gadariae</taxon>
        <taxon>Gadiformes</taxon>
        <taxon>Gadoidei</taxon>
        <taxon>Merlucciidae</taxon>
        <taxon>Merluccius</taxon>
    </lineage>
</organism>
<dbReference type="InterPro" id="IPR015943">
    <property type="entry name" value="WD40/YVTN_repeat-like_dom_sf"/>
</dbReference>
<dbReference type="PROSITE" id="PS50197">
    <property type="entry name" value="BEACH"/>
    <property type="match status" value="1"/>
</dbReference>
<dbReference type="EMBL" id="JAOPHQ010006599">
    <property type="protein sequence ID" value="KAK0130899.1"/>
    <property type="molecule type" value="Genomic_DNA"/>
</dbReference>
<dbReference type="PANTHER" id="PTHR46108:SF3">
    <property type="entry name" value="WD REPEAT- AND FYVE DOMAIN-CONTAINING PROTEIN 4"/>
    <property type="match status" value="1"/>
</dbReference>
<evidence type="ECO:0000313" key="5">
    <source>
        <dbReference type="EMBL" id="KAK0130899.1"/>
    </source>
</evidence>
<keyword evidence="2" id="KW-0677">Repeat</keyword>
<reference evidence="5" key="1">
    <citation type="journal article" date="2023" name="Front. Mar. Sci.">
        <title>A new Merluccius polli reference genome to investigate the effects of global change in West African waters.</title>
        <authorList>
            <person name="Mateo J.L."/>
            <person name="Blanco-Fernandez C."/>
            <person name="Garcia-Vazquez E."/>
            <person name="Machado-Schiaffino G."/>
        </authorList>
    </citation>
    <scope>NUCLEOTIDE SEQUENCE</scope>
    <source>
        <strain evidence="5">C29</strain>
        <tissue evidence="5">Fin</tissue>
    </source>
</reference>
<evidence type="ECO:0000256" key="2">
    <source>
        <dbReference type="ARBA" id="ARBA00022737"/>
    </source>
</evidence>
<dbReference type="PROSITE" id="PS50294">
    <property type="entry name" value="WD_REPEATS_REGION"/>
    <property type="match status" value="1"/>
</dbReference>
<dbReference type="SUPFAM" id="SSF50978">
    <property type="entry name" value="WD40 repeat-like"/>
    <property type="match status" value="1"/>
</dbReference>
<dbReference type="InterPro" id="IPR000409">
    <property type="entry name" value="BEACH_dom"/>
</dbReference>
<dbReference type="Pfam" id="PF02138">
    <property type="entry name" value="Beach"/>
    <property type="match status" value="1"/>
</dbReference>
<comment type="caution">
    <text evidence="5">The sequence shown here is derived from an EMBL/GenBank/DDBJ whole genome shotgun (WGS) entry which is preliminary data.</text>
</comment>
<dbReference type="InterPro" id="IPR036322">
    <property type="entry name" value="WD40_repeat_dom_sf"/>
</dbReference>
<gene>
    <name evidence="5" type="primary">WDFY4_1</name>
    <name evidence="5" type="ORF">N1851_034425</name>
</gene>
<dbReference type="AlphaFoldDB" id="A0AA47LZM8"/>
<evidence type="ECO:0000256" key="3">
    <source>
        <dbReference type="PROSITE-ProRule" id="PRU00221"/>
    </source>
</evidence>
<protein>
    <submittedName>
        <fullName evidence="5">WD repeat- and FYVE domain-containing protein 4</fullName>
    </submittedName>
</protein>
<dbReference type="Pfam" id="PF00400">
    <property type="entry name" value="WD40"/>
    <property type="match status" value="1"/>
</dbReference>
<dbReference type="InterPro" id="IPR019775">
    <property type="entry name" value="WD40_repeat_CS"/>
</dbReference>
<accession>A0AA47LZM8</accession>
<dbReference type="InterPro" id="IPR051944">
    <property type="entry name" value="BEACH_domain_protein"/>
</dbReference>
<feature type="repeat" description="WD" evidence="3">
    <location>
        <begin position="229"/>
        <end position="270"/>
    </location>
</feature>
<feature type="domain" description="BEACH" evidence="4">
    <location>
        <begin position="1"/>
        <end position="90"/>
    </location>
</feature>
<evidence type="ECO:0000313" key="6">
    <source>
        <dbReference type="Proteomes" id="UP001174136"/>
    </source>
</evidence>
<dbReference type="PROSITE" id="PS50082">
    <property type="entry name" value="WD_REPEATS_2"/>
    <property type="match status" value="1"/>
</dbReference>
<keyword evidence="6" id="KW-1185">Reference proteome</keyword>
<dbReference type="Gene3D" id="2.130.10.10">
    <property type="entry name" value="YVTN repeat-like/Quinoprotein amine dehydrogenase"/>
    <property type="match status" value="1"/>
</dbReference>
<dbReference type="SMART" id="SM01026">
    <property type="entry name" value="Beach"/>
    <property type="match status" value="1"/>
</dbReference>
<sequence>MELLFDRRALESDYVSSHLHLWIDLIFGHRQQGPAAVESLNTFHPYFYAQRRTRGQETLLDPVIKSTMLGYISNFGQVPKQLFSKPHPSRCVPKKEASSLAHPPPFFFRPETLKTSAQPLKELQRGPVGQIVCLEKEVLVLERNRLLVSPLLGCFFSWGFPDNSCAFGHYATEKTFAVCESLCDWGKTLCAACPNPTTLVTAGTSTVVCVWDLGLTKDKLTHMKLRQPLYGHTDAVMCLAVSEGHGVIVSGSQDRTCILWDLAELDYVAQLAGHAASVSALAINDLTGEIASCAGAVLYLWTMTGHLLSHVDTSCGPLGDILCVGFTQRHEWDARNAIVTGSADGVVRQRGLPPRPNTALIIFVLVFQVPI</sequence>
<evidence type="ECO:0000259" key="4">
    <source>
        <dbReference type="PROSITE" id="PS50197"/>
    </source>
</evidence>
<dbReference type="PANTHER" id="PTHR46108">
    <property type="entry name" value="BLUE CHEESE"/>
    <property type="match status" value="1"/>
</dbReference>
<dbReference type="InterPro" id="IPR001680">
    <property type="entry name" value="WD40_rpt"/>
</dbReference>
<dbReference type="GO" id="GO:0019882">
    <property type="term" value="P:antigen processing and presentation"/>
    <property type="evidence" value="ECO:0007669"/>
    <property type="project" value="TreeGrafter"/>
</dbReference>
<dbReference type="SUPFAM" id="SSF81837">
    <property type="entry name" value="BEACH domain"/>
    <property type="match status" value="1"/>
</dbReference>
<name>A0AA47LZM8_MERPO</name>
<dbReference type="SMART" id="SM00320">
    <property type="entry name" value="WD40"/>
    <property type="match status" value="3"/>
</dbReference>
<keyword evidence="1 3" id="KW-0853">WD repeat</keyword>
<proteinExistence type="predicted"/>
<dbReference type="Gene3D" id="1.10.1540.10">
    <property type="entry name" value="BEACH domain"/>
    <property type="match status" value="1"/>
</dbReference>
<dbReference type="PROSITE" id="PS00678">
    <property type="entry name" value="WD_REPEATS_1"/>
    <property type="match status" value="1"/>
</dbReference>
<dbReference type="InterPro" id="IPR036372">
    <property type="entry name" value="BEACH_dom_sf"/>
</dbReference>
<evidence type="ECO:0000256" key="1">
    <source>
        <dbReference type="ARBA" id="ARBA00022574"/>
    </source>
</evidence>